<reference evidence="2" key="1">
    <citation type="submission" date="2016-06" db="EMBL/GenBank/DDBJ databases">
        <title>Parallel loss of symbiosis genes in relatives of nitrogen-fixing non-legume Parasponia.</title>
        <authorList>
            <person name="Van Velzen R."/>
            <person name="Holmer R."/>
            <person name="Bu F."/>
            <person name="Rutten L."/>
            <person name="Van Zeijl A."/>
            <person name="Liu W."/>
            <person name="Santuari L."/>
            <person name="Cao Q."/>
            <person name="Sharma T."/>
            <person name="Shen D."/>
            <person name="Roswanjaya Y."/>
            <person name="Wardhani T."/>
            <person name="Kalhor M.S."/>
            <person name="Jansen J."/>
            <person name="Van den Hoogen J."/>
            <person name="Gungor B."/>
            <person name="Hartog M."/>
            <person name="Hontelez J."/>
            <person name="Verver J."/>
            <person name="Yang W.-C."/>
            <person name="Schijlen E."/>
            <person name="Repin R."/>
            <person name="Schilthuizen M."/>
            <person name="Schranz E."/>
            <person name="Heidstra R."/>
            <person name="Miyata K."/>
            <person name="Fedorova E."/>
            <person name="Kohlen W."/>
            <person name="Bisseling T."/>
            <person name="Smit S."/>
            <person name="Geurts R."/>
        </authorList>
    </citation>
    <scope>NUCLEOTIDE SEQUENCE [LARGE SCALE GENOMIC DNA]</scope>
    <source>
        <strain evidence="2">cv. WU1-14</strain>
    </source>
</reference>
<accession>A0A2P5BNM8</accession>
<evidence type="ECO:0000313" key="1">
    <source>
        <dbReference type="EMBL" id="PON50392.1"/>
    </source>
</evidence>
<gene>
    <name evidence="1" type="ORF">PanWU01x14_223640</name>
</gene>
<dbReference type="AlphaFoldDB" id="A0A2P5BNM8"/>
<organism evidence="1 2">
    <name type="scientific">Parasponia andersonii</name>
    <name type="common">Sponia andersonii</name>
    <dbReference type="NCBI Taxonomy" id="3476"/>
    <lineage>
        <taxon>Eukaryota</taxon>
        <taxon>Viridiplantae</taxon>
        <taxon>Streptophyta</taxon>
        <taxon>Embryophyta</taxon>
        <taxon>Tracheophyta</taxon>
        <taxon>Spermatophyta</taxon>
        <taxon>Magnoliopsida</taxon>
        <taxon>eudicotyledons</taxon>
        <taxon>Gunneridae</taxon>
        <taxon>Pentapetalae</taxon>
        <taxon>rosids</taxon>
        <taxon>fabids</taxon>
        <taxon>Rosales</taxon>
        <taxon>Cannabaceae</taxon>
        <taxon>Parasponia</taxon>
    </lineage>
</organism>
<comment type="caution">
    <text evidence="1">The sequence shown here is derived from an EMBL/GenBank/DDBJ whole genome shotgun (WGS) entry which is preliminary data.</text>
</comment>
<dbReference type="Proteomes" id="UP000237105">
    <property type="component" value="Unassembled WGS sequence"/>
</dbReference>
<sequence length="65" mass="7219">MFSIWSYLGKVSSSSTNIKNPSNTANLNKQRCTEFPVDLKLVRAWGNGVSLNNNLGLCFDTQIKP</sequence>
<protein>
    <submittedName>
        <fullName evidence="1">Uncharacterized protein</fullName>
    </submittedName>
</protein>
<proteinExistence type="predicted"/>
<keyword evidence="2" id="KW-1185">Reference proteome</keyword>
<name>A0A2P5BNM8_PARAD</name>
<dbReference type="EMBL" id="JXTB01000246">
    <property type="protein sequence ID" value="PON50392.1"/>
    <property type="molecule type" value="Genomic_DNA"/>
</dbReference>
<evidence type="ECO:0000313" key="2">
    <source>
        <dbReference type="Proteomes" id="UP000237105"/>
    </source>
</evidence>